<gene>
    <name evidence="2" type="ORF">NDU88_007861</name>
</gene>
<keyword evidence="3" id="KW-1185">Reference proteome</keyword>
<dbReference type="Proteomes" id="UP001066276">
    <property type="component" value="Chromosome 9"/>
</dbReference>
<dbReference type="AlphaFoldDB" id="A0AAV7NCL8"/>
<accession>A0AAV7NCL8</accession>
<evidence type="ECO:0000256" key="1">
    <source>
        <dbReference type="SAM" id="MobiDB-lite"/>
    </source>
</evidence>
<feature type="region of interest" description="Disordered" evidence="1">
    <location>
        <begin position="52"/>
        <end position="77"/>
    </location>
</feature>
<evidence type="ECO:0000313" key="2">
    <source>
        <dbReference type="EMBL" id="KAJ1110510.1"/>
    </source>
</evidence>
<sequence length="77" mass="8268">MRSMASTERGSAGIAAEQEGIFGDAMGLGSTIASENSNWWERLPGDSPVGIAARKGGFCRTPERHRADEGMMRQRGI</sequence>
<name>A0AAV7NCL8_PLEWA</name>
<reference evidence="2" key="1">
    <citation type="journal article" date="2022" name="bioRxiv">
        <title>Sequencing and chromosome-scale assembly of the giantPleurodeles waltlgenome.</title>
        <authorList>
            <person name="Brown T."/>
            <person name="Elewa A."/>
            <person name="Iarovenko S."/>
            <person name="Subramanian E."/>
            <person name="Araus A.J."/>
            <person name="Petzold A."/>
            <person name="Susuki M."/>
            <person name="Suzuki K.-i.T."/>
            <person name="Hayashi T."/>
            <person name="Toyoda A."/>
            <person name="Oliveira C."/>
            <person name="Osipova E."/>
            <person name="Leigh N.D."/>
            <person name="Simon A."/>
            <person name="Yun M.H."/>
        </authorList>
    </citation>
    <scope>NUCLEOTIDE SEQUENCE</scope>
    <source>
        <strain evidence="2">20211129_DDA</strain>
        <tissue evidence="2">Liver</tissue>
    </source>
</reference>
<evidence type="ECO:0000313" key="3">
    <source>
        <dbReference type="Proteomes" id="UP001066276"/>
    </source>
</evidence>
<protein>
    <submittedName>
        <fullName evidence="2">Uncharacterized protein</fullName>
    </submittedName>
</protein>
<organism evidence="2 3">
    <name type="scientific">Pleurodeles waltl</name>
    <name type="common">Iberian ribbed newt</name>
    <dbReference type="NCBI Taxonomy" id="8319"/>
    <lineage>
        <taxon>Eukaryota</taxon>
        <taxon>Metazoa</taxon>
        <taxon>Chordata</taxon>
        <taxon>Craniata</taxon>
        <taxon>Vertebrata</taxon>
        <taxon>Euteleostomi</taxon>
        <taxon>Amphibia</taxon>
        <taxon>Batrachia</taxon>
        <taxon>Caudata</taxon>
        <taxon>Salamandroidea</taxon>
        <taxon>Salamandridae</taxon>
        <taxon>Pleurodelinae</taxon>
        <taxon>Pleurodeles</taxon>
    </lineage>
</organism>
<feature type="compositionally biased region" description="Basic and acidic residues" evidence="1">
    <location>
        <begin position="61"/>
        <end position="77"/>
    </location>
</feature>
<comment type="caution">
    <text evidence="2">The sequence shown here is derived from an EMBL/GenBank/DDBJ whole genome shotgun (WGS) entry which is preliminary data.</text>
</comment>
<proteinExistence type="predicted"/>
<dbReference type="EMBL" id="JANPWB010000013">
    <property type="protein sequence ID" value="KAJ1110510.1"/>
    <property type="molecule type" value="Genomic_DNA"/>
</dbReference>